<dbReference type="Pfam" id="PF13400">
    <property type="entry name" value="Tad"/>
    <property type="match status" value="1"/>
</dbReference>
<evidence type="ECO:0000313" key="3">
    <source>
        <dbReference type="EMBL" id="MDA7418166.1"/>
    </source>
</evidence>
<keyword evidence="4" id="KW-1185">Reference proteome</keyword>
<dbReference type="InterPro" id="IPR028087">
    <property type="entry name" value="Tad_N"/>
</dbReference>
<evidence type="ECO:0000259" key="2">
    <source>
        <dbReference type="Pfam" id="PF13400"/>
    </source>
</evidence>
<dbReference type="AlphaFoldDB" id="A0AAE3NC87"/>
<evidence type="ECO:0000313" key="4">
    <source>
        <dbReference type="Proteomes" id="UP001212602"/>
    </source>
</evidence>
<keyword evidence="1" id="KW-0812">Transmembrane</keyword>
<keyword evidence="1" id="KW-1133">Transmembrane helix</keyword>
<protein>
    <submittedName>
        <fullName evidence="3">Pilus assembly protein TadG-related protein</fullName>
    </submittedName>
</protein>
<evidence type="ECO:0000256" key="1">
    <source>
        <dbReference type="SAM" id="Phobius"/>
    </source>
</evidence>
<reference evidence="3" key="1">
    <citation type="submission" date="2023-01" db="EMBL/GenBank/DDBJ databases">
        <title>Xenophilus mangrovi sp. nov., isolated from soil of Mangrove nature reserve.</title>
        <authorList>
            <person name="Xu S."/>
            <person name="Liu Z."/>
            <person name="Xu Y."/>
        </authorList>
    </citation>
    <scope>NUCLEOTIDE SEQUENCE</scope>
    <source>
        <strain evidence="3">YW8</strain>
    </source>
</reference>
<dbReference type="RefSeq" id="WP_271429376.1">
    <property type="nucleotide sequence ID" value="NZ_JAQIPB010000008.1"/>
</dbReference>
<feature type="domain" description="Putative Flp pilus-assembly TadG-like N-terminal" evidence="2">
    <location>
        <begin position="22"/>
        <end position="67"/>
    </location>
</feature>
<accession>A0AAE3NC87</accession>
<organism evidence="3 4">
    <name type="scientific">Xenophilus arseniciresistens</name>
    <dbReference type="NCBI Taxonomy" id="1283306"/>
    <lineage>
        <taxon>Bacteria</taxon>
        <taxon>Pseudomonadati</taxon>
        <taxon>Pseudomonadota</taxon>
        <taxon>Betaproteobacteria</taxon>
        <taxon>Burkholderiales</taxon>
        <taxon>Comamonadaceae</taxon>
        <taxon>Xenophilus</taxon>
    </lineage>
</organism>
<dbReference type="EMBL" id="JAQIPB010000008">
    <property type="protein sequence ID" value="MDA7418166.1"/>
    <property type="molecule type" value="Genomic_DNA"/>
</dbReference>
<gene>
    <name evidence="3" type="ORF">PGB34_17510</name>
</gene>
<comment type="caution">
    <text evidence="3">The sequence shown here is derived from an EMBL/GenBank/DDBJ whole genome shotgun (WGS) entry which is preliminary data.</text>
</comment>
<feature type="transmembrane region" description="Helical" evidence="1">
    <location>
        <begin position="21"/>
        <end position="41"/>
    </location>
</feature>
<keyword evidence="1" id="KW-0472">Membrane</keyword>
<dbReference type="Proteomes" id="UP001212602">
    <property type="component" value="Unassembled WGS sequence"/>
</dbReference>
<name>A0AAE3NC87_9BURK</name>
<sequence length="646" mass="66793">MTYLTRMNKGRRVAGRRVTQRGSVVVNFAIAAFVIIVAVLGTEIGVYSFQKRELQKAADLAALSGAVRLQPDSCVAGEAMARSNAAENLAHLAHLAPVTTDVACGRWVRPAEGAPETEDGLVSVGPDDNYDALRVTLTALYDSILPAFSNLSLEAKAVAQMDGPQASFTVGSGVARLNAGALNQLLSLLLGTNVTLSLADYEGLANTNVNLLGLAKALGLAVGTYDELAAADLDVGELLSGTVGLLPRDSVDPAVGVALNALNVLLDLGVPLEQLSLAVLKTASQNGLLSLDLDTRDPSTALDTDVSVLNLLLVGLQVANASDDPSFVSGAINVPLQPLANVGVRAKVIEPPSIGVGPPGYTASGRARTAAHTAVVRVYLNTQVLTPAGGDSLLDVNLLGLARVKLAAPAGQVVNLPIYAEVAPGEAVLESVSCRASQNGHEVTLGVTPGLAHVYLGHIPDAFENRSTRWANLQKDRFKLLNLNLDASLLGVPLLNVPVNLTARLDFSVPRNGAVTRQEVTFDYDPEEPRSTQNLTASVGSQRHLGASIADAIAAGLLDVELDTSGLSLGGADLALLSNIIDGLGNSLGDLLNGVLALLNPVLAPVLTLLDGVLLGPLLEALGLQLGYADVQLMSASCDASAKLVH</sequence>
<proteinExistence type="predicted"/>